<proteinExistence type="predicted"/>
<dbReference type="EMBL" id="MHTY01000008">
    <property type="protein sequence ID" value="OHA69091.1"/>
    <property type="molecule type" value="Genomic_DNA"/>
</dbReference>
<sequence length="332" mass="38629">MKKKILKYSLLAVLVVLGSGFIYFFVGSAPYVENVAWGVNFSQKHALYLGLDWKETYLAILDDLSARRIKIAAHWDLIETGNDSYFFDDLDWQVKEAEKRGAQVLMVIGMKTPRWPECHIPSWALGLSKKEAQREIMGMLAVVVERYKNNPALLGWQVENEPFFPFGECPWADASFLKEEVKQVKSLDPFHAIVITASGEGSFWTRAARTGDKVGTTLYRKVWSTQLGTYFSYPFRPLFYWRKAQFIKAFFGKEVIGVELQAEPWGQVLLYDLPLEEQEKTMNLERFKAVVEYAKNTGLREQYFWGTEWWYWMKTKQNNPVIWDEAKTLFSL</sequence>
<name>A0A1G2RAI8_9BACT</name>
<dbReference type="Gene3D" id="3.20.20.80">
    <property type="entry name" value="Glycosidases"/>
    <property type="match status" value="1"/>
</dbReference>
<evidence type="ECO:0000313" key="3">
    <source>
        <dbReference type="Proteomes" id="UP000178529"/>
    </source>
</evidence>
<keyword evidence="1" id="KW-0472">Membrane</keyword>
<dbReference type="AlphaFoldDB" id="A0A1G2RAI8"/>
<feature type="transmembrane region" description="Helical" evidence="1">
    <location>
        <begin position="5"/>
        <end position="26"/>
    </location>
</feature>
<organism evidence="2 3">
    <name type="scientific">Candidatus Wildermuthbacteria bacterium RIFCSPHIGHO2_02_FULL_48_16</name>
    <dbReference type="NCBI Taxonomy" id="1802453"/>
    <lineage>
        <taxon>Bacteria</taxon>
        <taxon>Candidatus Wildermuthiibacteriota</taxon>
    </lineage>
</organism>
<gene>
    <name evidence="2" type="ORF">A3J68_01410</name>
</gene>
<comment type="caution">
    <text evidence="2">The sequence shown here is derived from an EMBL/GenBank/DDBJ whole genome shotgun (WGS) entry which is preliminary data.</text>
</comment>
<dbReference type="SUPFAM" id="SSF51445">
    <property type="entry name" value="(Trans)glycosidases"/>
    <property type="match status" value="1"/>
</dbReference>
<evidence type="ECO:0000256" key="1">
    <source>
        <dbReference type="SAM" id="Phobius"/>
    </source>
</evidence>
<keyword evidence="1" id="KW-0812">Transmembrane</keyword>
<protein>
    <recommendedName>
        <fullName evidence="4">Glycoside hydrolase family 42 N-terminal domain-containing protein</fullName>
    </recommendedName>
</protein>
<evidence type="ECO:0008006" key="4">
    <source>
        <dbReference type="Google" id="ProtNLM"/>
    </source>
</evidence>
<reference evidence="2 3" key="1">
    <citation type="journal article" date="2016" name="Nat. Commun.">
        <title>Thousands of microbial genomes shed light on interconnected biogeochemical processes in an aquifer system.</title>
        <authorList>
            <person name="Anantharaman K."/>
            <person name="Brown C.T."/>
            <person name="Hug L.A."/>
            <person name="Sharon I."/>
            <person name="Castelle C.J."/>
            <person name="Probst A.J."/>
            <person name="Thomas B.C."/>
            <person name="Singh A."/>
            <person name="Wilkins M.J."/>
            <person name="Karaoz U."/>
            <person name="Brodie E.L."/>
            <person name="Williams K.H."/>
            <person name="Hubbard S.S."/>
            <person name="Banfield J.F."/>
        </authorList>
    </citation>
    <scope>NUCLEOTIDE SEQUENCE [LARGE SCALE GENOMIC DNA]</scope>
</reference>
<keyword evidence="1" id="KW-1133">Transmembrane helix</keyword>
<evidence type="ECO:0000313" key="2">
    <source>
        <dbReference type="EMBL" id="OHA69091.1"/>
    </source>
</evidence>
<dbReference type="Proteomes" id="UP000178529">
    <property type="component" value="Unassembled WGS sequence"/>
</dbReference>
<accession>A0A1G2RAI8</accession>
<dbReference type="InterPro" id="IPR017853">
    <property type="entry name" value="GH"/>
</dbReference>